<evidence type="ECO:0000313" key="2">
    <source>
        <dbReference type="Proteomes" id="UP000319908"/>
    </source>
</evidence>
<organism evidence="1 2">
    <name type="scientific">Allorhodopirellula heiligendammensis</name>
    <dbReference type="NCBI Taxonomy" id="2714739"/>
    <lineage>
        <taxon>Bacteria</taxon>
        <taxon>Pseudomonadati</taxon>
        <taxon>Planctomycetota</taxon>
        <taxon>Planctomycetia</taxon>
        <taxon>Pirellulales</taxon>
        <taxon>Pirellulaceae</taxon>
        <taxon>Allorhodopirellula</taxon>
    </lineage>
</organism>
<evidence type="ECO:0000313" key="1">
    <source>
        <dbReference type="EMBL" id="TWU19479.1"/>
    </source>
</evidence>
<dbReference type="AlphaFoldDB" id="A0A5C6C9N6"/>
<accession>A0A5C6C9N6</accession>
<gene>
    <name evidence="1" type="ORF">Poly21_16520</name>
</gene>
<protein>
    <submittedName>
        <fullName evidence="1">Uncharacterized protein</fullName>
    </submittedName>
</protein>
<keyword evidence="2" id="KW-1185">Reference proteome</keyword>
<proteinExistence type="predicted"/>
<dbReference type="RefSeq" id="WP_302118037.1">
    <property type="nucleotide sequence ID" value="NZ_SJPU01000001.1"/>
</dbReference>
<name>A0A5C6C9N6_9BACT</name>
<comment type="caution">
    <text evidence="1">The sequence shown here is derived from an EMBL/GenBank/DDBJ whole genome shotgun (WGS) entry which is preliminary data.</text>
</comment>
<dbReference type="PROSITE" id="PS51257">
    <property type="entry name" value="PROKAR_LIPOPROTEIN"/>
    <property type="match status" value="1"/>
</dbReference>
<dbReference type="Proteomes" id="UP000319908">
    <property type="component" value="Unassembled WGS sequence"/>
</dbReference>
<dbReference type="EMBL" id="SJPU01000001">
    <property type="protein sequence ID" value="TWU19479.1"/>
    <property type="molecule type" value="Genomic_DNA"/>
</dbReference>
<sequence length="58" mass="6042">MKKLTFSIGLLCVSIILGGCDSQGTSNIVDGAEDAKIAEYEKALAEADAMSEGYEGVK</sequence>
<reference evidence="1 2" key="1">
    <citation type="journal article" date="2020" name="Antonie Van Leeuwenhoek">
        <title>Rhodopirellula heiligendammensis sp. nov., Rhodopirellula pilleata sp. nov., and Rhodopirellula solitaria sp. nov. isolated from natural or artificial marine surfaces in Northern Germany and California, USA, and emended description of the genus Rhodopirellula.</title>
        <authorList>
            <person name="Kallscheuer N."/>
            <person name="Wiegand S."/>
            <person name="Jogler M."/>
            <person name="Boedeker C."/>
            <person name="Peeters S.H."/>
            <person name="Rast P."/>
            <person name="Heuer A."/>
            <person name="Jetten M.S.M."/>
            <person name="Rohde M."/>
            <person name="Jogler C."/>
        </authorList>
    </citation>
    <scope>NUCLEOTIDE SEQUENCE [LARGE SCALE GENOMIC DNA]</scope>
    <source>
        <strain evidence="1 2">Poly21</strain>
    </source>
</reference>